<evidence type="ECO:0008006" key="3">
    <source>
        <dbReference type="Google" id="ProtNLM"/>
    </source>
</evidence>
<proteinExistence type="predicted"/>
<accession>A0AAJ4XB55</accession>
<name>A0AAJ4XB55_9SPHI</name>
<reference evidence="1 2" key="1">
    <citation type="submission" date="2017-06" db="EMBL/GenBank/DDBJ databases">
        <authorList>
            <consortium name="Pathogen Informatics"/>
        </authorList>
    </citation>
    <scope>NUCLEOTIDE SEQUENCE [LARGE SCALE GENOMIC DNA]</scope>
    <source>
        <strain evidence="1 2">NCTC12149</strain>
    </source>
</reference>
<evidence type="ECO:0000313" key="1">
    <source>
        <dbReference type="EMBL" id="SNV49276.1"/>
    </source>
</evidence>
<gene>
    <name evidence="1" type="ORF">SAMEA4412673_01740</name>
</gene>
<evidence type="ECO:0000313" key="2">
    <source>
        <dbReference type="Proteomes" id="UP000215355"/>
    </source>
</evidence>
<sequence length="226" mass="26339">MNKVVKIILILLVALLPLANQPSYGQLVLAEVIRSAIKKVVKAVDLKIQRLQNKTIWLQQAQKTMENILSKTRLDEIALWSQKQKEAFGKYYSGLMKVKSVIGQFHQVKELTEKQVAMVREYKRVWGLLQRDGHFSIEELDYMAKVYIGMLEESLKNIDGLTMIIQSYTLQMSDGQRMEILEKASARIDKNFNDLRRFNRQNIMLRIQRARSEQEVLIIKKLYGLP</sequence>
<protein>
    <recommendedName>
        <fullName evidence="3">Conjugal transfer protein TraI</fullName>
    </recommendedName>
</protein>
<dbReference type="EMBL" id="LT906468">
    <property type="protein sequence ID" value="SNV49276.1"/>
    <property type="molecule type" value="Genomic_DNA"/>
</dbReference>
<dbReference type="Proteomes" id="UP000215355">
    <property type="component" value="Chromosome 1"/>
</dbReference>
<dbReference type="KEGG" id="smiz:4412673_01740"/>
<dbReference type="RefSeq" id="WP_093095788.1">
    <property type="nucleotide sequence ID" value="NZ_FNGK01000001.1"/>
</dbReference>
<dbReference type="AlphaFoldDB" id="A0AAJ4XB55"/>
<organism evidence="1 2">
    <name type="scientific">Sphingobacterium mizutaii</name>
    <dbReference type="NCBI Taxonomy" id="1010"/>
    <lineage>
        <taxon>Bacteria</taxon>
        <taxon>Pseudomonadati</taxon>
        <taxon>Bacteroidota</taxon>
        <taxon>Sphingobacteriia</taxon>
        <taxon>Sphingobacteriales</taxon>
        <taxon>Sphingobacteriaceae</taxon>
        <taxon>Sphingobacterium</taxon>
    </lineage>
</organism>